<reference evidence="1" key="1">
    <citation type="journal article" date="2021" name="New Phytol.">
        <title>Evolutionary innovations through gain and loss of genes in the ectomycorrhizal Boletales.</title>
        <authorList>
            <person name="Wu G."/>
            <person name="Miyauchi S."/>
            <person name="Morin E."/>
            <person name="Kuo A."/>
            <person name="Drula E."/>
            <person name="Varga T."/>
            <person name="Kohler A."/>
            <person name="Feng B."/>
            <person name="Cao Y."/>
            <person name="Lipzen A."/>
            <person name="Daum C."/>
            <person name="Hundley H."/>
            <person name="Pangilinan J."/>
            <person name="Johnson J."/>
            <person name="Barry K."/>
            <person name="LaButti K."/>
            <person name="Ng V."/>
            <person name="Ahrendt S."/>
            <person name="Min B."/>
            <person name="Choi I.G."/>
            <person name="Park H."/>
            <person name="Plett J.M."/>
            <person name="Magnuson J."/>
            <person name="Spatafora J.W."/>
            <person name="Nagy L.G."/>
            <person name="Henrissat B."/>
            <person name="Grigoriev I.V."/>
            <person name="Yang Z.L."/>
            <person name="Xu J."/>
            <person name="Martin F.M."/>
        </authorList>
    </citation>
    <scope>NUCLEOTIDE SEQUENCE</scope>
    <source>
        <strain evidence="1">ATCC 28755</strain>
    </source>
</reference>
<dbReference type="Proteomes" id="UP000790377">
    <property type="component" value="Unassembled WGS sequence"/>
</dbReference>
<accession>A0ACB8ADI0</accession>
<sequence>MGRWDHRTVYDSTEHDFKTALQSKDDQISELQRNLEAFSAQASHTQTRLLRTFDCLGALRLQHQVELSSELKVNAKLRHDLDRCRIHARAVEVERDELKDAVEELIQRVEFSNNLSDWPCNRICIPRHTGIVPDIAPNRHGEAQELDVQQTAYASSMITRLRMELDNERKAHKKTLEDANLRIDELEVQVAIRESELETYVQNSSHSQGHGIFPLDQSRKPQKSTNHISPAQKMSDEECFKILEKAEARNKSLEVEVLLLSQQLERAHTQRSSQDLQRASPTIKDELPGFSKPLDGGPQEKNEGASPCDIHSIVSEYSTEQLGSTPVSGPAPLLTSSESCTAISSLESRINKMGYQINAFKAEKAALVETAIRERRAKNQAESQPFQYILAVEKECIELSSQLCDLQRQLEDSRFTAKSREIQLLGEIEVLKKNVPPNQTSPHDCHSDHLDDDINVEESMELATPLQPTTILSAHSPLSEALPSDPLLIPLPFSPERVSSPPNPSKRLSQQRNTQLGPRQKQLDQIDADLEHARSQLAEKERQLDGLRHAMNELRHQESTGDQNS</sequence>
<comment type="caution">
    <text evidence="1">The sequence shown here is derived from an EMBL/GenBank/DDBJ whole genome shotgun (WGS) entry which is preliminary data.</text>
</comment>
<evidence type="ECO:0000313" key="1">
    <source>
        <dbReference type="EMBL" id="KAH7911086.1"/>
    </source>
</evidence>
<evidence type="ECO:0000313" key="2">
    <source>
        <dbReference type="Proteomes" id="UP000790377"/>
    </source>
</evidence>
<dbReference type="EMBL" id="MU267690">
    <property type="protein sequence ID" value="KAH7911086.1"/>
    <property type="molecule type" value="Genomic_DNA"/>
</dbReference>
<name>A0ACB8ADI0_9AGAM</name>
<organism evidence="1 2">
    <name type="scientific">Hygrophoropsis aurantiaca</name>
    <dbReference type="NCBI Taxonomy" id="72124"/>
    <lineage>
        <taxon>Eukaryota</taxon>
        <taxon>Fungi</taxon>
        <taxon>Dikarya</taxon>
        <taxon>Basidiomycota</taxon>
        <taxon>Agaricomycotina</taxon>
        <taxon>Agaricomycetes</taxon>
        <taxon>Agaricomycetidae</taxon>
        <taxon>Boletales</taxon>
        <taxon>Coniophorineae</taxon>
        <taxon>Hygrophoropsidaceae</taxon>
        <taxon>Hygrophoropsis</taxon>
    </lineage>
</organism>
<keyword evidence="2" id="KW-1185">Reference proteome</keyword>
<proteinExistence type="predicted"/>
<protein>
    <submittedName>
        <fullName evidence="1">Uncharacterized protein</fullName>
    </submittedName>
</protein>
<gene>
    <name evidence="1" type="ORF">BJ138DRAFT_32881</name>
</gene>